<dbReference type="EMBL" id="JAENGZ010000050">
    <property type="protein sequence ID" value="KAG6971549.1"/>
    <property type="molecule type" value="Genomic_DNA"/>
</dbReference>
<dbReference type="AlphaFoldDB" id="A0A8T1V0I4"/>
<comment type="caution">
    <text evidence="1">The sequence shown here is derived from an EMBL/GenBank/DDBJ whole genome shotgun (WGS) entry which is preliminary data.</text>
</comment>
<proteinExistence type="predicted"/>
<organism evidence="1 2">
    <name type="scientific">Phytophthora cactorum</name>
    <dbReference type="NCBI Taxonomy" id="29920"/>
    <lineage>
        <taxon>Eukaryota</taxon>
        <taxon>Sar</taxon>
        <taxon>Stramenopiles</taxon>
        <taxon>Oomycota</taxon>
        <taxon>Peronosporomycetes</taxon>
        <taxon>Peronosporales</taxon>
        <taxon>Peronosporaceae</taxon>
        <taxon>Phytophthora</taxon>
    </lineage>
</organism>
<dbReference type="VEuPathDB" id="FungiDB:PC110_g4928"/>
<dbReference type="Proteomes" id="UP000688947">
    <property type="component" value="Unassembled WGS sequence"/>
</dbReference>
<evidence type="ECO:0000313" key="1">
    <source>
        <dbReference type="EMBL" id="KAG6971549.1"/>
    </source>
</evidence>
<protein>
    <submittedName>
        <fullName evidence="1">Uncharacterized protein</fullName>
    </submittedName>
</protein>
<sequence length="68" mass="7667">LGKVAAHPFVMPRRQYATVDDVDMEDMIENDKEEEKLSGIPMGKSVQTMSTLLSTLIFVDLVIVREEV</sequence>
<evidence type="ECO:0000313" key="2">
    <source>
        <dbReference type="Proteomes" id="UP000688947"/>
    </source>
</evidence>
<dbReference type="OrthoDB" id="113983at2759"/>
<gene>
    <name evidence="1" type="ORF">JG687_00001952</name>
</gene>
<reference evidence="1" key="1">
    <citation type="submission" date="2021-01" db="EMBL/GenBank/DDBJ databases">
        <title>Phytophthora aleatoria, a newly-described species from Pinus radiata is distinct from Phytophthora cactorum isolates based on comparative genomics.</title>
        <authorList>
            <person name="Mcdougal R."/>
            <person name="Panda P."/>
            <person name="Williams N."/>
            <person name="Studholme D.J."/>
        </authorList>
    </citation>
    <scope>NUCLEOTIDE SEQUENCE</scope>
    <source>
        <strain evidence="1">NZFS 3830</strain>
    </source>
</reference>
<accession>A0A8T1V0I4</accession>
<feature type="non-terminal residue" evidence="1">
    <location>
        <position position="68"/>
    </location>
</feature>
<name>A0A8T1V0I4_9STRA</name>